<sequence length="163" mass="18432">MAPRLPPPPQPNEPDASNNARLLETVIDRLQQQNTTLMEQNATLMQQNQAAMQSLEASRANSETMQRQLMEILAATREWGLQVSENETLARLELEGTKNRRNVHPAVVFLWNRTELESKLIYVGTVERNLGVRRDGGASLEEMLEEENLDDANLVEVEVKAEP</sequence>
<gene>
    <name evidence="2" type="ORF">HKW66_Vig0131970</name>
</gene>
<organism evidence="2 3">
    <name type="scientific">Phaseolus angularis</name>
    <name type="common">Azuki bean</name>
    <name type="synonym">Vigna angularis</name>
    <dbReference type="NCBI Taxonomy" id="3914"/>
    <lineage>
        <taxon>Eukaryota</taxon>
        <taxon>Viridiplantae</taxon>
        <taxon>Streptophyta</taxon>
        <taxon>Embryophyta</taxon>
        <taxon>Tracheophyta</taxon>
        <taxon>Spermatophyta</taxon>
        <taxon>Magnoliopsida</taxon>
        <taxon>eudicotyledons</taxon>
        <taxon>Gunneridae</taxon>
        <taxon>Pentapetalae</taxon>
        <taxon>rosids</taxon>
        <taxon>fabids</taxon>
        <taxon>Fabales</taxon>
        <taxon>Fabaceae</taxon>
        <taxon>Papilionoideae</taxon>
        <taxon>50 kb inversion clade</taxon>
        <taxon>NPAAA clade</taxon>
        <taxon>indigoferoid/millettioid clade</taxon>
        <taxon>Phaseoleae</taxon>
        <taxon>Vigna</taxon>
    </lineage>
</organism>
<protein>
    <submittedName>
        <fullName evidence="2">Uncharacterized protein</fullName>
    </submittedName>
</protein>
<reference evidence="2 3" key="1">
    <citation type="submission" date="2020-05" db="EMBL/GenBank/DDBJ databases">
        <title>Vigna angularis (adzuki bean) Var. LongXiaoDou No. 4 denovo assembly.</title>
        <authorList>
            <person name="Xiang H."/>
        </authorList>
    </citation>
    <scope>NUCLEOTIDE SEQUENCE [LARGE SCALE GENOMIC DNA]</scope>
    <source>
        <tissue evidence="2">Leaf</tissue>
    </source>
</reference>
<name>A0A8T0K4C2_PHAAN</name>
<accession>A0A8T0K4C2</accession>
<keyword evidence="1" id="KW-0175">Coiled coil</keyword>
<comment type="caution">
    <text evidence="2">The sequence shown here is derived from an EMBL/GenBank/DDBJ whole genome shotgun (WGS) entry which is preliminary data.</text>
</comment>
<dbReference type="AlphaFoldDB" id="A0A8T0K4C2"/>
<evidence type="ECO:0000313" key="2">
    <source>
        <dbReference type="EMBL" id="KAG2391042.1"/>
    </source>
</evidence>
<dbReference type="EMBL" id="JABFOF010000007">
    <property type="protein sequence ID" value="KAG2391042.1"/>
    <property type="molecule type" value="Genomic_DNA"/>
</dbReference>
<proteinExistence type="predicted"/>
<feature type="coiled-coil region" evidence="1">
    <location>
        <begin position="20"/>
        <end position="47"/>
    </location>
</feature>
<dbReference type="Proteomes" id="UP000743370">
    <property type="component" value="Unassembled WGS sequence"/>
</dbReference>
<evidence type="ECO:0000313" key="3">
    <source>
        <dbReference type="Proteomes" id="UP000743370"/>
    </source>
</evidence>
<evidence type="ECO:0000256" key="1">
    <source>
        <dbReference type="SAM" id="Coils"/>
    </source>
</evidence>